<dbReference type="PANTHER" id="PTHR11818">
    <property type="entry name" value="BETA/GAMMA CRYSTALLIN"/>
    <property type="match status" value="1"/>
</dbReference>
<dbReference type="SMART" id="SM00458">
    <property type="entry name" value="RICIN"/>
    <property type="match status" value="1"/>
</dbReference>
<dbReference type="SMART" id="SM00247">
    <property type="entry name" value="XTALbg"/>
    <property type="match status" value="6"/>
</dbReference>
<feature type="compositionally biased region" description="Basic and acidic residues" evidence="3">
    <location>
        <begin position="687"/>
        <end position="704"/>
    </location>
</feature>
<feature type="compositionally biased region" description="Polar residues" evidence="3">
    <location>
        <begin position="1109"/>
        <end position="1121"/>
    </location>
</feature>
<feature type="compositionally biased region" description="Polar residues" evidence="3">
    <location>
        <begin position="1275"/>
        <end position="1288"/>
    </location>
</feature>
<feature type="domain" description="Beta/gamma crystallin 'Greek key'" evidence="4">
    <location>
        <begin position="2619"/>
        <end position="2660"/>
    </location>
</feature>
<feature type="compositionally biased region" description="Polar residues" evidence="3">
    <location>
        <begin position="1612"/>
        <end position="1626"/>
    </location>
</feature>
<feature type="compositionally biased region" description="Low complexity" evidence="3">
    <location>
        <begin position="659"/>
        <end position="676"/>
    </location>
</feature>
<feature type="domain" description="Beta/gamma crystallin 'Greek key'" evidence="4">
    <location>
        <begin position="2242"/>
        <end position="2284"/>
    </location>
</feature>
<dbReference type="Proteomes" id="UP001066276">
    <property type="component" value="Chromosome 5"/>
</dbReference>
<dbReference type="SUPFAM" id="SSF50370">
    <property type="entry name" value="Ricin B-like lectins"/>
    <property type="match status" value="1"/>
</dbReference>
<feature type="domain" description="Beta/gamma crystallin 'Greek key'" evidence="4">
    <location>
        <begin position="2145"/>
        <end position="2195"/>
    </location>
</feature>
<feature type="region of interest" description="Disordered" evidence="3">
    <location>
        <begin position="343"/>
        <end position="751"/>
    </location>
</feature>
<feature type="domain" description="Beta/gamma crystallin 'Greek key'" evidence="4">
    <location>
        <begin position="2578"/>
        <end position="2618"/>
    </location>
</feature>
<feature type="compositionally biased region" description="Basic and acidic residues" evidence="3">
    <location>
        <begin position="873"/>
        <end position="895"/>
    </location>
</feature>
<gene>
    <name evidence="5" type="ORF">NDU88_004785</name>
</gene>
<dbReference type="Gene3D" id="2.80.10.50">
    <property type="match status" value="1"/>
</dbReference>
<dbReference type="PROSITE" id="PS50231">
    <property type="entry name" value="RICIN_B_LECTIN"/>
    <property type="match status" value="1"/>
</dbReference>
<feature type="compositionally biased region" description="Low complexity" evidence="3">
    <location>
        <begin position="182"/>
        <end position="196"/>
    </location>
</feature>
<comment type="similarity">
    <text evidence="1">Belongs to the beta/gamma-crystallin family.</text>
</comment>
<dbReference type="InterPro" id="IPR011024">
    <property type="entry name" value="G_crystallin-like"/>
</dbReference>
<feature type="domain" description="Beta/gamma crystallin 'Greek key'" evidence="4">
    <location>
        <begin position="2105"/>
        <end position="2144"/>
    </location>
</feature>
<dbReference type="Pfam" id="PF00652">
    <property type="entry name" value="Ricin_B_lectin"/>
    <property type="match status" value="1"/>
</dbReference>
<feature type="compositionally biased region" description="Low complexity" evidence="3">
    <location>
        <begin position="851"/>
        <end position="862"/>
    </location>
</feature>
<feature type="region of interest" description="Disordered" evidence="3">
    <location>
        <begin position="138"/>
        <end position="324"/>
    </location>
</feature>
<feature type="compositionally biased region" description="Basic and acidic residues" evidence="3">
    <location>
        <begin position="101"/>
        <end position="111"/>
    </location>
</feature>
<organism evidence="5 6">
    <name type="scientific">Pleurodeles waltl</name>
    <name type="common">Iberian ribbed newt</name>
    <dbReference type="NCBI Taxonomy" id="8319"/>
    <lineage>
        <taxon>Eukaryota</taxon>
        <taxon>Metazoa</taxon>
        <taxon>Chordata</taxon>
        <taxon>Craniata</taxon>
        <taxon>Vertebrata</taxon>
        <taxon>Euteleostomi</taxon>
        <taxon>Amphibia</taxon>
        <taxon>Batrachia</taxon>
        <taxon>Caudata</taxon>
        <taxon>Salamandroidea</taxon>
        <taxon>Salamandridae</taxon>
        <taxon>Pleurodelinae</taxon>
        <taxon>Pleurodeles</taxon>
    </lineage>
</organism>
<feature type="region of interest" description="Disordered" evidence="3">
    <location>
        <begin position="1594"/>
        <end position="1647"/>
    </location>
</feature>
<feature type="region of interest" description="Disordered" evidence="3">
    <location>
        <begin position="1360"/>
        <end position="1399"/>
    </location>
</feature>
<name>A0AAV7RK79_PLEWA</name>
<evidence type="ECO:0000313" key="5">
    <source>
        <dbReference type="EMBL" id="KAJ1152006.1"/>
    </source>
</evidence>
<evidence type="ECO:0000259" key="4">
    <source>
        <dbReference type="PROSITE" id="PS50915"/>
    </source>
</evidence>
<dbReference type="GO" id="GO:0005212">
    <property type="term" value="F:structural constituent of eye lens"/>
    <property type="evidence" value="ECO:0007669"/>
    <property type="project" value="TreeGrafter"/>
</dbReference>
<feature type="compositionally biased region" description="Basic and acidic residues" evidence="3">
    <location>
        <begin position="257"/>
        <end position="278"/>
    </location>
</feature>
<feature type="region of interest" description="Disordered" evidence="3">
    <location>
        <begin position="1246"/>
        <end position="1305"/>
    </location>
</feature>
<dbReference type="InterPro" id="IPR001064">
    <property type="entry name" value="Beta/gamma_crystallin"/>
</dbReference>
<feature type="region of interest" description="Disordered" evidence="3">
    <location>
        <begin position="1769"/>
        <end position="1799"/>
    </location>
</feature>
<feature type="compositionally biased region" description="Basic and acidic residues" evidence="3">
    <location>
        <begin position="1258"/>
        <end position="1274"/>
    </location>
</feature>
<feature type="compositionally biased region" description="Polar residues" evidence="3">
    <location>
        <begin position="220"/>
        <end position="236"/>
    </location>
</feature>
<feature type="compositionally biased region" description="Polar residues" evidence="3">
    <location>
        <begin position="1131"/>
        <end position="1142"/>
    </location>
</feature>
<comment type="caution">
    <text evidence="5">The sequence shown here is derived from an EMBL/GenBank/DDBJ whole genome shotgun (WGS) entry which is preliminary data.</text>
</comment>
<feature type="compositionally biased region" description="Low complexity" evidence="3">
    <location>
        <begin position="79"/>
        <end position="95"/>
    </location>
</feature>
<feature type="domain" description="Beta/gamma crystallin 'Greek key'" evidence="4">
    <location>
        <begin position="2296"/>
        <end position="2346"/>
    </location>
</feature>
<dbReference type="EMBL" id="JANPWB010000009">
    <property type="protein sequence ID" value="KAJ1152006.1"/>
    <property type="molecule type" value="Genomic_DNA"/>
</dbReference>
<feature type="domain" description="Beta/gamma crystallin 'Greek key'" evidence="4">
    <location>
        <begin position="2529"/>
        <end position="2572"/>
    </location>
</feature>
<feature type="compositionally biased region" description="Polar residues" evidence="3">
    <location>
        <begin position="1360"/>
        <end position="1384"/>
    </location>
</feature>
<evidence type="ECO:0000256" key="3">
    <source>
        <dbReference type="SAM" id="MobiDB-lite"/>
    </source>
</evidence>
<feature type="compositionally biased region" description="Polar residues" evidence="3">
    <location>
        <begin position="197"/>
        <end position="207"/>
    </location>
</feature>
<dbReference type="InterPro" id="IPR000772">
    <property type="entry name" value="Ricin_B_lectin"/>
</dbReference>
<feature type="compositionally biased region" description="Basic and acidic residues" evidence="3">
    <location>
        <begin position="1049"/>
        <end position="1059"/>
    </location>
</feature>
<dbReference type="PANTHER" id="PTHR11818:SF2">
    <property type="entry name" value="BETA_GAMMA CRYSTALLIN DOMAIN-CONTAINING PROTEIN 1"/>
    <property type="match status" value="1"/>
</dbReference>
<feature type="compositionally biased region" description="Low complexity" evidence="3">
    <location>
        <begin position="12"/>
        <end position="23"/>
    </location>
</feature>
<dbReference type="InterPro" id="IPR050252">
    <property type="entry name" value="Beta/Gamma-Crystallin"/>
</dbReference>
<dbReference type="SUPFAM" id="SSF49695">
    <property type="entry name" value="gamma-Crystallin-like"/>
    <property type="match status" value="3"/>
</dbReference>
<feature type="region of interest" description="Disordered" evidence="3">
    <location>
        <begin position="1"/>
        <end position="120"/>
    </location>
</feature>
<feature type="compositionally biased region" description="Basic residues" evidence="3">
    <location>
        <begin position="515"/>
        <end position="526"/>
    </location>
</feature>
<dbReference type="PRINTS" id="PR01367">
    <property type="entry name" value="BGCRYSTALLIN"/>
</dbReference>
<evidence type="ECO:0000256" key="2">
    <source>
        <dbReference type="ARBA" id="ARBA00022737"/>
    </source>
</evidence>
<feature type="region of interest" description="Disordered" evidence="3">
    <location>
        <begin position="840"/>
        <end position="1143"/>
    </location>
</feature>
<protein>
    <recommendedName>
        <fullName evidence="4">Beta/gamma crystallin 'Greek key' domain-containing protein</fullName>
    </recommendedName>
</protein>
<evidence type="ECO:0000313" key="6">
    <source>
        <dbReference type="Proteomes" id="UP001066276"/>
    </source>
</evidence>
<feature type="compositionally biased region" description="Basic and acidic residues" evidence="3">
    <location>
        <begin position="208"/>
        <end position="219"/>
    </location>
</feature>
<feature type="compositionally biased region" description="Basic and acidic residues" evidence="3">
    <location>
        <begin position="1967"/>
        <end position="1978"/>
    </location>
</feature>
<feature type="compositionally biased region" description="Polar residues" evidence="3">
    <location>
        <begin position="1979"/>
        <end position="1989"/>
    </location>
</feature>
<keyword evidence="6" id="KW-1185">Reference proteome</keyword>
<feature type="compositionally biased region" description="Polar residues" evidence="3">
    <location>
        <begin position="968"/>
        <end position="1018"/>
    </location>
</feature>
<sequence length="2798" mass="305343">MDKEKKGGFGRLGRLFLRNRSGGAEPDAQETPGAERKDPGVRRSSSDVGPTAASEESEGGGHKRRSWGSWRQKKHRNSQDSSSSAGSRSPPDAASLATGDRSFEISDEDHSVQNMAVFPEPEDESQIFIFNMEADSILSNSQAKSEKSRAQSAGATKKEVDKKPVLGKFGNLFSSNKKKSVKNSPTSPTSPNSEKTVSPTKDVASTKSSEKEPLKDRIRSSSSVTIDSKGRTQTIARVSLETVAGSPRKRVTATPPSKEDPVGKSNHKEANLIKDGKAKGLVLNHTPDGDSPPLAASAEKETGSEQSASGLATASKGALHAQSPGKFSAPIQVSILANKIANSVLNGAPGPEGEAIKGNGNTPPLTGKEVSTAKETNKTSSRASTTNKKTGSSVATNTEVLLGNSETRKAKPVFRVNKGLDQEKSSPSISSDLTPKEIPPPEATSDPSVKQTQEVPETSEVKDSPGTASESTNPAKVLTVDIYLTKAVESPDPPAPLTPKESSGDADLVMERRPSGRKSSKKRRSFRFNANPNDDQPPWESPAVEEADSEGLPPSEEQREAAAASEDGAKSPQQPPEPSKQDPKAGANHKVSPRGDSDKSKQQLPPPASPTKRKAARESQPPSPVPASPTARKTQPRDPASKSPPTPRAEGCTPAWPVTTTKGAAAGATPQGPASGRDSPTTTPQELAERGSADSPGEPRKLQRENSTGAGKRAALHTEVRAAGKRELEKSTERLAAAAPEAARQRSSAVVAPRNTVTTKLHIPVKPKNVDLNLKTKRAESLESVEEIGVEQQINRGNTANKISLFENRSSSQSHRQIDFYATKSIPLTKKFVGRAKLKFGKQAKESEPVDQSASKQSSSQKSPEDEQPVGKTLHEIKLKFETAMEVDTVDKAEVGKGTSPRKKGKGGSPQPAQLQKPDFQDFSYSQAKTVSPAKEDMEPNAASLPPQQIHEQINEEIGMKIKEPNADLTQITHPPVESNTETGNTSTLHEADSSQVNSVLAEVTSSPLSISSKNSEVSAVEQVSICVETADSTTKSQDTKTSVKTPTRRGERSMGKKNERQKKKQPSGSEVIALPEHVKVQQPMESTEKGTRKDDVSGKPITERANESVASTSDTESTPVKTDVNHGEKTSSNSPDSLTNSKIEKRIKYLDVNLSVESQTSEGNTTSPKNEANTIQEITNTHKPMDSSSLDQPNISLSEQAVIIHGSVSKIPVQQITTNSVDADVALGCEARATPDSDMLELAGNTKESELNAFETSTKKLSSETEDNQRNAEVEQNQSSVAGSSENTNKEIFENGGGAADDSNASAFISTRESTQHEQLFCGENAVTNFGENAVTDLNDSTYVTRKESTTIDVTETNTQLFTNSGTPHDSELQASQEPQQSALHVPAARLASPEEDGFRLQEGSYPVTGDAAHVLSGSLPCASDTKPSDSIEAVTSFIQPLQDTSDVSQSDDKNGDLEIGEAGVDLQMKEKDLQCSVDSEIQPLSPGAREHSDPSAVGVAPHSEIVSSVQQSEDDMVHLKSRKSEDSLPHVTPVKMKQNDSSIDPENISTVVSSYDNVPVEGAAPLPNTKDHTSEKFAQKEIQLTGPQTAEQEGVPLVNGPVDTDEEKTSTVSQNTAIQTAETKSLNRSEINSHARSSKEMEPRDYEQMSVVFTEPSMNTILPNPYPSLADYKIGTPKNENTFQNAETYAASLEHNMPFQKHNVSLKMSDLHSTNSYIGNLENGFSFDRPGMFNPRSPGFVFNLSAASDDSNLDSSSEMERFTEIIRQLDSPISLPQKRKKQRPPRSPQPSFGLPPIHEDFLEKIMDSDKFTFGLGKKERATDLAPALMLKMQNIDAPTRVRPKRASTEQSLLLRSLRSSNKEVPLPNEEVDGKENTVDVTDLVVKRSRLEKSTIFSTLKSPLVATSKENVFSPTATTISTITTSFATSQKDSSFANPKSFDTVISAQMHQEPEVPQTGIVGQRESPDKPYDRTKNSEVNCANSSSTDLKVPSYMEKYLKTDDEKRTQTLVSVFPTSDEECRSLSETDFEFASTFGDRQDVSGPRESTSKPQLTTFTSIDEEFSNGLKPTNPSETNQTNQMVPSFDIETCIETGQEKINPRPGKVVIFGEPNFCGNVVEIYADVPDCTSWELSPVISIKIVRGCWLLYEKPNFEGLSIPLEEGEMELTNLWGEEVSEEKGAPLTVIGSLRQVVKDYRICQIDLFTEADGLGLVTSYFDDTEEVQVFDRLQKTCSIKVHWGVWLIYEDAGFQGVPFILEPGEYPNLAFWDTHEAYIGSMRPLKMGGRKVEVPNEPKIFVYEKPFFEGKELELDGEMFNVSEDQTKSVAEEQPSSFATVASIRVLGGIWVGYEKPGFEGHQYLLEEGDYPHWRDWGGYNDQLKSFRPILAEFSTSHMIMYSDEDFGDKGSNINVLGIISNMEDTGYGLKTQSINVLSGVWIAYENADFTGEQYVLEKGKYSSFKDWGAKSFKISSVQPIGLEAIGCPVGKFKVLLFSEPDFQGIAQIFEDSIKEIDESFVTRSCRVLAGRWVAFDGVDYVGHQYILEEGTYPDLCSIGCQEITSFRSLHIIDYEFSEPNIRLYEKQHLKGKKIEFASETVNLQCLGYSTRVASVEVLGGIWVIYEYSNYRGRQILLSPDKIPDWYTISGWRTVGSLRPLIQKRVYFKIRNKSTGLFVATNGNLDDLKLLRLQVTEDTGAEDQIWAYHEGFLKCRIAEDCCVAVSGSIVTSGSKLSLTLEEEKTDSQYWSISPEGKIHSRLKPNLVLDIKGGTQYDQKHIILSTISADKETQCWELLVL</sequence>
<proteinExistence type="inferred from homology"/>
<feature type="domain" description="Beta/gamma crystallin 'Greek key'" evidence="4">
    <location>
        <begin position="2347"/>
        <end position="2389"/>
    </location>
</feature>
<dbReference type="InterPro" id="IPR035992">
    <property type="entry name" value="Ricin_B-like_lectins"/>
</dbReference>
<feature type="compositionally biased region" description="Basic residues" evidence="3">
    <location>
        <begin position="62"/>
        <end position="76"/>
    </location>
</feature>
<feature type="region of interest" description="Disordered" evidence="3">
    <location>
        <begin position="1953"/>
        <end position="1989"/>
    </location>
</feature>
<feature type="domain" description="Beta/gamma crystallin 'Greek key'" evidence="4">
    <location>
        <begin position="2438"/>
        <end position="2480"/>
    </location>
</feature>
<feature type="compositionally biased region" description="Polar residues" evidence="3">
    <location>
        <begin position="445"/>
        <end position="456"/>
    </location>
</feature>
<dbReference type="Pfam" id="PF00030">
    <property type="entry name" value="Crystall"/>
    <property type="match status" value="6"/>
</dbReference>
<feature type="compositionally biased region" description="Basic and acidic residues" evidence="3">
    <location>
        <begin position="1627"/>
        <end position="1647"/>
    </location>
</feature>
<dbReference type="Gene3D" id="2.60.20.10">
    <property type="entry name" value="Crystallins"/>
    <property type="match status" value="6"/>
</dbReference>
<feature type="compositionally biased region" description="Basic and acidic residues" evidence="3">
    <location>
        <begin position="33"/>
        <end position="45"/>
    </location>
</feature>
<feature type="compositionally biased region" description="Low complexity" evidence="3">
    <location>
        <begin position="1030"/>
        <end position="1046"/>
    </location>
</feature>
<feature type="region of interest" description="Disordered" evidence="3">
    <location>
        <begin position="1526"/>
        <end position="1548"/>
    </location>
</feature>
<feature type="compositionally biased region" description="Low complexity" evidence="3">
    <location>
        <begin position="561"/>
        <end position="572"/>
    </location>
</feature>
<feature type="compositionally biased region" description="Low complexity" evidence="3">
    <location>
        <begin position="736"/>
        <end position="749"/>
    </location>
</feature>
<accession>A0AAV7RK79</accession>
<feature type="compositionally biased region" description="Basic and acidic residues" evidence="3">
    <location>
        <begin position="1087"/>
        <end position="1107"/>
    </location>
</feature>
<feature type="compositionally biased region" description="Polar residues" evidence="3">
    <location>
        <begin position="378"/>
        <end position="399"/>
    </location>
</feature>
<keyword evidence="2" id="KW-0677">Repeat</keyword>
<reference evidence="5" key="1">
    <citation type="journal article" date="2022" name="bioRxiv">
        <title>Sequencing and chromosome-scale assembly of the giantPleurodeles waltlgenome.</title>
        <authorList>
            <person name="Brown T."/>
            <person name="Elewa A."/>
            <person name="Iarovenko S."/>
            <person name="Subramanian E."/>
            <person name="Araus A.J."/>
            <person name="Petzold A."/>
            <person name="Susuki M."/>
            <person name="Suzuki K.-i.T."/>
            <person name="Hayashi T."/>
            <person name="Toyoda A."/>
            <person name="Oliveira C."/>
            <person name="Osipova E."/>
            <person name="Leigh N.D."/>
            <person name="Simon A."/>
            <person name="Yun M.H."/>
        </authorList>
    </citation>
    <scope>NUCLEOTIDE SEQUENCE</scope>
    <source>
        <strain evidence="5">20211129_DDA</strain>
        <tissue evidence="5">Liver</tissue>
    </source>
</reference>
<dbReference type="GO" id="GO:0002088">
    <property type="term" value="P:lens development in camera-type eye"/>
    <property type="evidence" value="ECO:0007669"/>
    <property type="project" value="TreeGrafter"/>
</dbReference>
<dbReference type="GO" id="GO:0007601">
    <property type="term" value="P:visual perception"/>
    <property type="evidence" value="ECO:0007669"/>
    <property type="project" value="TreeGrafter"/>
</dbReference>
<evidence type="ECO:0000256" key="1">
    <source>
        <dbReference type="ARBA" id="ARBA00009646"/>
    </source>
</evidence>
<feature type="compositionally biased region" description="Basic and acidic residues" evidence="3">
    <location>
        <begin position="716"/>
        <end position="733"/>
    </location>
</feature>
<dbReference type="PROSITE" id="PS50915">
    <property type="entry name" value="CRYSTALLIN_BETA_GAMMA"/>
    <property type="match status" value="9"/>
</dbReference>